<dbReference type="AlphaFoldDB" id="A0A1M5YX83"/>
<accession>A0A1M5YX83</accession>
<evidence type="ECO:0000259" key="1">
    <source>
        <dbReference type="PROSITE" id="PS51819"/>
    </source>
</evidence>
<feature type="domain" description="VOC" evidence="1">
    <location>
        <begin position="4"/>
        <end position="125"/>
    </location>
</feature>
<evidence type="ECO:0000313" key="2">
    <source>
        <dbReference type="EMBL" id="SHI16484.1"/>
    </source>
</evidence>
<dbReference type="SUPFAM" id="SSF54593">
    <property type="entry name" value="Glyoxalase/Bleomycin resistance protein/Dihydroxybiphenyl dioxygenase"/>
    <property type="match status" value="1"/>
</dbReference>
<proteinExistence type="predicted"/>
<dbReference type="PROSITE" id="PS51819">
    <property type="entry name" value="VOC"/>
    <property type="match status" value="1"/>
</dbReference>
<dbReference type="Pfam" id="PF00903">
    <property type="entry name" value="Glyoxalase"/>
    <property type="match status" value="1"/>
</dbReference>
<dbReference type="InterPro" id="IPR004360">
    <property type="entry name" value="Glyas_Fos-R_dOase_dom"/>
</dbReference>
<name>A0A1M5YX83_9FIRM</name>
<evidence type="ECO:0000313" key="3">
    <source>
        <dbReference type="Proteomes" id="UP000183995"/>
    </source>
</evidence>
<dbReference type="OrthoDB" id="1840305at2"/>
<organism evidence="2 3">
    <name type="scientific">Sporobacter termitidis DSM 10068</name>
    <dbReference type="NCBI Taxonomy" id="1123282"/>
    <lineage>
        <taxon>Bacteria</taxon>
        <taxon>Bacillati</taxon>
        <taxon>Bacillota</taxon>
        <taxon>Clostridia</taxon>
        <taxon>Eubacteriales</taxon>
        <taxon>Oscillospiraceae</taxon>
        <taxon>Sporobacter</taxon>
    </lineage>
</organism>
<dbReference type="InterPro" id="IPR029068">
    <property type="entry name" value="Glyas_Bleomycin-R_OHBP_Dase"/>
</dbReference>
<dbReference type="EMBL" id="FQXV01000011">
    <property type="protein sequence ID" value="SHI16484.1"/>
    <property type="molecule type" value="Genomic_DNA"/>
</dbReference>
<protein>
    <submittedName>
        <fullName evidence="2">Glyoxalase-like domain-containing protein</fullName>
    </submittedName>
</protein>
<dbReference type="Gene3D" id="3.10.180.10">
    <property type="entry name" value="2,3-Dihydroxybiphenyl 1,2-Dioxygenase, domain 1"/>
    <property type="match status" value="1"/>
</dbReference>
<reference evidence="2 3" key="1">
    <citation type="submission" date="2016-11" db="EMBL/GenBank/DDBJ databases">
        <authorList>
            <person name="Jaros S."/>
            <person name="Januszkiewicz K."/>
            <person name="Wedrychowicz H."/>
        </authorList>
    </citation>
    <scope>NUCLEOTIDE SEQUENCE [LARGE SCALE GENOMIC DNA]</scope>
    <source>
        <strain evidence="2 3">DSM 10068</strain>
    </source>
</reference>
<sequence>MEKHLYSLLAVFPTPNIEETAKYYNEIMGFRIVRYLDVKEPHICLYRDSTEIVLTQANSKKVFPNRELYGYGEDAYFITDNQEALQNEFESNGAKIVRPLHKTDYNNREFVLEDIDGRWIAFGMKQK</sequence>
<dbReference type="RefSeq" id="WP_073080484.1">
    <property type="nucleotide sequence ID" value="NZ_FQXV01000011.1"/>
</dbReference>
<gene>
    <name evidence="2" type="ORF">SAMN02745823_02936</name>
</gene>
<keyword evidence="3" id="KW-1185">Reference proteome</keyword>
<dbReference type="InterPro" id="IPR037523">
    <property type="entry name" value="VOC_core"/>
</dbReference>
<dbReference type="Proteomes" id="UP000183995">
    <property type="component" value="Unassembled WGS sequence"/>
</dbReference>